<dbReference type="GO" id="GO:0045944">
    <property type="term" value="P:positive regulation of transcription by RNA polymerase II"/>
    <property type="evidence" value="ECO:0007669"/>
    <property type="project" value="TreeGrafter"/>
</dbReference>
<sequence>MQERLSSGKVPPRAPQGPTTRMRVTGLVSGYWGSSGSVEDEEVDVEAQFSAHTPGTTHHAAQRRPGENENGAEGSGSDSQSESGISSSSGSSMSIAGQKRKKTCLSGSTGPPRRGKKRRSGISARERNLRRLESNERERMRMHSLNKAFQELREVIPHVKMDRRLSKIETLTLAKHYIMALTNTVCDMRGDEKPYKFLEAFVNQDDENPDDDEEEEEEEEEEEMEEINNNGVTQVL</sequence>
<feature type="compositionally biased region" description="Acidic residues" evidence="1">
    <location>
        <begin position="204"/>
        <end position="226"/>
    </location>
</feature>
<name>A0AAW0XY51_CHEQU</name>
<dbReference type="InterPro" id="IPR011598">
    <property type="entry name" value="bHLH_dom"/>
</dbReference>
<dbReference type="PROSITE" id="PS50888">
    <property type="entry name" value="BHLH"/>
    <property type="match status" value="1"/>
</dbReference>
<dbReference type="PANTHER" id="PTHR19290">
    <property type="entry name" value="BASIC HELIX-LOOP-HELIX PROTEIN NEUROGENIN-RELATED"/>
    <property type="match status" value="1"/>
</dbReference>
<evidence type="ECO:0000313" key="4">
    <source>
        <dbReference type="Proteomes" id="UP001445076"/>
    </source>
</evidence>
<dbReference type="InterPro" id="IPR036638">
    <property type="entry name" value="HLH_DNA-bd_sf"/>
</dbReference>
<accession>A0AAW0XY51</accession>
<dbReference type="EMBL" id="JARKIK010000021">
    <property type="protein sequence ID" value="KAK8744635.1"/>
    <property type="molecule type" value="Genomic_DNA"/>
</dbReference>
<dbReference type="GO" id="GO:0046983">
    <property type="term" value="F:protein dimerization activity"/>
    <property type="evidence" value="ECO:0007669"/>
    <property type="project" value="InterPro"/>
</dbReference>
<dbReference type="Gene3D" id="4.10.280.10">
    <property type="entry name" value="Helix-loop-helix DNA-binding domain"/>
    <property type="match status" value="1"/>
</dbReference>
<dbReference type="GO" id="GO:0000981">
    <property type="term" value="F:DNA-binding transcription factor activity, RNA polymerase II-specific"/>
    <property type="evidence" value="ECO:0007669"/>
    <property type="project" value="TreeGrafter"/>
</dbReference>
<feature type="region of interest" description="Disordered" evidence="1">
    <location>
        <begin position="201"/>
        <end position="236"/>
    </location>
</feature>
<dbReference type="CDD" id="cd19712">
    <property type="entry name" value="bHLH_TS_dimmed_like"/>
    <property type="match status" value="1"/>
</dbReference>
<proteinExistence type="predicted"/>
<reference evidence="3" key="2">
    <citation type="submission" date="2024-01" db="EMBL/GenBank/DDBJ databases">
        <authorList>
            <person name="He J."/>
            <person name="Wang M."/>
            <person name="Zheng J."/>
            <person name="Liu Z."/>
        </authorList>
    </citation>
    <scope>NUCLEOTIDE SEQUENCE</scope>
    <source>
        <strain evidence="3">ZL_2023a</strain>
        <tissue evidence="3">Muscle</tissue>
    </source>
</reference>
<evidence type="ECO:0000259" key="2">
    <source>
        <dbReference type="PROSITE" id="PS50888"/>
    </source>
</evidence>
<comment type="caution">
    <text evidence="3">The sequence shown here is derived from an EMBL/GenBank/DDBJ whole genome shotgun (WGS) entry which is preliminary data.</text>
</comment>
<keyword evidence="4" id="KW-1185">Reference proteome</keyword>
<dbReference type="Pfam" id="PF00010">
    <property type="entry name" value="HLH"/>
    <property type="match status" value="1"/>
</dbReference>
<dbReference type="SMART" id="SM00353">
    <property type="entry name" value="HLH"/>
    <property type="match status" value="1"/>
</dbReference>
<dbReference type="GO" id="GO:0070888">
    <property type="term" value="F:E-box binding"/>
    <property type="evidence" value="ECO:0007669"/>
    <property type="project" value="TreeGrafter"/>
</dbReference>
<dbReference type="GO" id="GO:0005634">
    <property type="term" value="C:nucleus"/>
    <property type="evidence" value="ECO:0007669"/>
    <property type="project" value="TreeGrafter"/>
</dbReference>
<dbReference type="SUPFAM" id="SSF47459">
    <property type="entry name" value="HLH, helix-loop-helix DNA-binding domain"/>
    <property type="match status" value="1"/>
</dbReference>
<organism evidence="3 4">
    <name type="scientific">Cherax quadricarinatus</name>
    <name type="common">Australian red claw crayfish</name>
    <dbReference type="NCBI Taxonomy" id="27406"/>
    <lineage>
        <taxon>Eukaryota</taxon>
        <taxon>Metazoa</taxon>
        <taxon>Ecdysozoa</taxon>
        <taxon>Arthropoda</taxon>
        <taxon>Crustacea</taxon>
        <taxon>Multicrustacea</taxon>
        <taxon>Malacostraca</taxon>
        <taxon>Eumalacostraca</taxon>
        <taxon>Eucarida</taxon>
        <taxon>Decapoda</taxon>
        <taxon>Pleocyemata</taxon>
        <taxon>Astacidea</taxon>
        <taxon>Parastacoidea</taxon>
        <taxon>Parastacidae</taxon>
        <taxon>Cherax</taxon>
    </lineage>
</organism>
<reference evidence="3 4" key="1">
    <citation type="journal article" date="2024" name="BMC Genomics">
        <title>Genome assembly of redclaw crayfish (Cherax quadricarinatus) provides insights into its immune adaptation and hypoxia tolerance.</title>
        <authorList>
            <person name="Liu Z."/>
            <person name="Zheng J."/>
            <person name="Li H."/>
            <person name="Fang K."/>
            <person name="Wang S."/>
            <person name="He J."/>
            <person name="Zhou D."/>
            <person name="Weng S."/>
            <person name="Chi M."/>
            <person name="Gu Z."/>
            <person name="He J."/>
            <person name="Li F."/>
            <person name="Wang M."/>
        </authorList>
    </citation>
    <scope>NUCLEOTIDE SEQUENCE [LARGE SCALE GENOMIC DNA]</scope>
    <source>
        <strain evidence="3">ZL_2023a</strain>
    </source>
</reference>
<dbReference type="GO" id="GO:0007423">
    <property type="term" value="P:sensory organ development"/>
    <property type="evidence" value="ECO:0007669"/>
    <property type="project" value="TreeGrafter"/>
</dbReference>
<dbReference type="GO" id="GO:0061564">
    <property type="term" value="P:axon development"/>
    <property type="evidence" value="ECO:0007669"/>
    <property type="project" value="TreeGrafter"/>
</dbReference>
<dbReference type="EMBL" id="JARKIK010000021">
    <property type="protein sequence ID" value="KAK8744634.1"/>
    <property type="molecule type" value="Genomic_DNA"/>
</dbReference>
<dbReference type="InterPro" id="IPR050359">
    <property type="entry name" value="bHLH_transcription_factors"/>
</dbReference>
<protein>
    <recommendedName>
        <fullName evidence="2">BHLH domain-containing protein</fullName>
    </recommendedName>
</protein>
<dbReference type="Proteomes" id="UP001445076">
    <property type="component" value="Unassembled WGS sequence"/>
</dbReference>
<feature type="region of interest" description="Disordered" evidence="1">
    <location>
        <begin position="1"/>
        <end position="126"/>
    </location>
</feature>
<evidence type="ECO:0000256" key="1">
    <source>
        <dbReference type="SAM" id="MobiDB-lite"/>
    </source>
</evidence>
<feature type="compositionally biased region" description="Low complexity" evidence="1">
    <location>
        <begin position="68"/>
        <end position="97"/>
    </location>
</feature>
<evidence type="ECO:0000313" key="3">
    <source>
        <dbReference type="EMBL" id="KAK8744634.1"/>
    </source>
</evidence>
<gene>
    <name evidence="3" type="ORF">OTU49_000543</name>
</gene>
<feature type="domain" description="BHLH" evidence="2">
    <location>
        <begin position="129"/>
        <end position="181"/>
    </location>
</feature>
<dbReference type="AlphaFoldDB" id="A0AAW0XY51"/>
<dbReference type="PANTHER" id="PTHR19290:SF167">
    <property type="entry name" value="PROTEIN DIMMED"/>
    <property type="match status" value="1"/>
</dbReference>